<dbReference type="InterPro" id="IPR029058">
    <property type="entry name" value="AB_hydrolase_fold"/>
</dbReference>
<dbReference type="InterPro" id="IPR051044">
    <property type="entry name" value="MAG_DAG_Lipase"/>
</dbReference>
<dbReference type="GO" id="GO:0016787">
    <property type="term" value="F:hydrolase activity"/>
    <property type="evidence" value="ECO:0007669"/>
    <property type="project" value="UniProtKB-KW"/>
</dbReference>
<keyword evidence="3" id="KW-1185">Reference proteome</keyword>
<dbReference type="InterPro" id="IPR022742">
    <property type="entry name" value="Hydrolase_4"/>
</dbReference>
<protein>
    <submittedName>
        <fullName evidence="2">Alpha-beta hydrolase superfamily lysophospholipase</fullName>
    </submittedName>
</protein>
<sequence>MRFSEDRIAQFKGRGGVERKVHVWETAQPHAVILALHGGMAHAGDYVTPALYFRQYGFATVSFDMCGHENARRVDIPDFDIFLDEAELFLHWVRLHYHGLPVFIMGHSMGALIATRLGLERLQRDETVKGFILSSPYYVNAIKVPGILVALSGLIAAVMPTMKVPLESLTDKLTHDKTITARHYADERDNIRATEITARFGYALQQAQKGLVEQMPTWRFPIYAVVAGDDKLANADASEAMLKTIDGKLLDYHRHPANYHENFNETNRDAIFADILRWMGERLAIAA</sequence>
<dbReference type="Proteomes" id="UP000541535">
    <property type="component" value="Unassembled WGS sequence"/>
</dbReference>
<dbReference type="Pfam" id="PF12146">
    <property type="entry name" value="Hydrolase_4"/>
    <property type="match status" value="1"/>
</dbReference>
<dbReference type="SUPFAM" id="SSF53474">
    <property type="entry name" value="alpha/beta-Hydrolases"/>
    <property type="match status" value="1"/>
</dbReference>
<dbReference type="EMBL" id="JACHXD010000005">
    <property type="protein sequence ID" value="MBB3119051.1"/>
    <property type="molecule type" value="Genomic_DNA"/>
</dbReference>
<proteinExistence type="predicted"/>
<gene>
    <name evidence="2" type="ORF">FHS03_002102</name>
</gene>
<feature type="domain" description="Serine aminopeptidase S33" evidence="1">
    <location>
        <begin position="28"/>
        <end position="267"/>
    </location>
</feature>
<name>A0A7W5B9X7_9BURK</name>
<accession>A0A7W5B9X7</accession>
<evidence type="ECO:0000313" key="3">
    <source>
        <dbReference type="Proteomes" id="UP000541535"/>
    </source>
</evidence>
<dbReference type="PANTHER" id="PTHR11614">
    <property type="entry name" value="PHOSPHOLIPASE-RELATED"/>
    <property type="match status" value="1"/>
</dbReference>
<evidence type="ECO:0000313" key="2">
    <source>
        <dbReference type="EMBL" id="MBB3119051.1"/>
    </source>
</evidence>
<reference evidence="2 3" key="1">
    <citation type="submission" date="2020-08" db="EMBL/GenBank/DDBJ databases">
        <title>Genomic Encyclopedia of Type Strains, Phase III (KMG-III): the genomes of soil and plant-associated and newly described type strains.</title>
        <authorList>
            <person name="Whitman W."/>
        </authorList>
    </citation>
    <scope>NUCLEOTIDE SEQUENCE [LARGE SCALE GENOMIC DNA]</scope>
    <source>
        <strain evidence="2 3">CECT 8897</strain>
    </source>
</reference>
<dbReference type="AlphaFoldDB" id="A0A7W5B9X7"/>
<organism evidence="2 3">
    <name type="scientific">Pseudoduganella violacea</name>
    <dbReference type="NCBI Taxonomy" id="1715466"/>
    <lineage>
        <taxon>Bacteria</taxon>
        <taxon>Pseudomonadati</taxon>
        <taxon>Pseudomonadota</taxon>
        <taxon>Betaproteobacteria</taxon>
        <taxon>Burkholderiales</taxon>
        <taxon>Oxalobacteraceae</taxon>
        <taxon>Telluria group</taxon>
        <taxon>Pseudoduganella</taxon>
    </lineage>
</organism>
<dbReference type="Gene3D" id="3.40.50.1820">
    <property type="entry name" value="alpha/beta hydrolase"/>
    <property type="match status" value="1"/>
</dbReference>
<evidence type="ECO:0000259" key="1">
    <source>
        <dbReference type="Pfam" id="PF12146"/>
    </source>
</evidence>
<keyword evidence="2" id="KW-0378">Hydrolase</keyword>
<comment type="caution">
    <text evidence="2">The sequence shown here is derived from an EMBL/GenBank/DDBJ whole genome shotgun (WGS) entry which is preliminary data.</text>
</comment>
<dbReference type="RefSeq" id="WP_183440923.1">
    <property type="nucleotide sequence ID" value="NZ_JACHXD010000005.1"/>
</dbReference>